<accession>A0ABQ5RXT2</accession>
<keyword evidence="3" id="KW-1185">Reference proteome</keyword>
<evidence type="ECO:0000256" key="1">
    <source>
        <dbReference type="SAM" id="MobiDB-lite"/>
    </source>
</evidence>
<comment type="caution">
    <text evidence="2">The sequence shown here is derived from an EMBL/GenBank/DDBJ whole genome shotgun (WGS) entry which is preliminary data.</text>
</comment>
<sequence length="246" mass="25245">MFQGLKKAFSKGHSSEVETLEASTALRDETMPVRSKLKSEVPSSDLSVTGVSTKNGFASSFSGMHSSLPGSGGQEAWGSNLLGDAAAPLRGRSGATVLSAASPLPTSGANGLSASAITGLSQSPPTANTTAWGGTSTLLAKDASRSTSEKDAPKPSRLSGLFRSGSKNARNALTEEFTAIEPMGQSLGGSGSFHEECIEDIRWSPGSRNAQKAQAQAQAGCEDEDCPPLTAQRAVVRTGSLMATPR</sequence>
<feature type="compositionally biased region" description="Low complexity" evidence="1">
    <location>
        <begin position="210"/>
        <end position="219"/>
    </location>
</feature>
<reference evidence="2 3" key="1">
    <citation type="journal article" date="2023" name="IScience">
        <title>Expanded male sex-determining region conserved during the evolution of homothallism in the green alga Volvox.</title>
        <authorList>
            <person name="Yamamoto K."/>
            <person name="Matsuzaki R."/>
            <person name="Mahakham W."/>
            <person name="Heman W."/>
            <person name="Sekimoto H."/>
            <person name="Kawachi M."/>
            <person name="Minakuchi Y."/>
            <person name="Toyoda A."/>
            <person name="Nozaki H."/>
        </authorList>
    </citation>
    <scope>NUCLEOTIDE SEQUENCE [LARGE SCALE GENOMIC DNA]</scope>
    <source>
        <strain evidence="2 3">NIES-4468</strain>
    </source>
</reference>
<gene>
    <name evidence="2" type="ORF">VaNZ11_005051</name>
</gene>
<name>A0ABQ5RXT2_9CHLO</name>
<feature type="compositionally biased region" description="Basic and acidic residues" evidence="1">
    <location>
        <begin position="142"/>
        <end position="154"/>
    </location>
</feature>
<dbReference type="EMBL" id="BSDZ01000013">
    <property type="protein sequence ID" value="GLI62432.1"/>
    <property type="molecule type" value="Genomic_DNA"/>
</dbReference>
<feature type="region of interest" description="Disordered" evidence="1">
    <location>
        <begin position="115"/>
        <end position="167"/>
    </location>
</feature>
<feature type="region of interest" description="Disordered" evidence="1">
    <location>
        <begin position="1"/>
        <end position="50"/>
    </location>
</feature>
<protein>
    <submittedName>
        <fullName evidence="2">Uncharacterized protein</fullName>
    </submittedName>
</protein>
<feature type="region of interest" description="Disordered" evidence="1">
    <location>
        <begin position="206"/>
        <end position="226"/>
    </location>
</feature>
<proteinExistence type="predicted"/>
<organism evidence="2 3">
    <name type="scientific">Volvox africanus</name>
    <dbReference type="NCBI Taxonomy" id="51714"/>
    <lineage>
        <taxon>Eukaryota</taxon>
        <taxon>Viridiplantae</taxon>
        <taxon>Chlorophyta</taxon>
        <taxon>core chlorophytes</taxon>
        <taxon>Chlorophyceae</taxon>
        <taxon>CS clade</taxon>
        <taxon>Chlamydomonadales</taxon>
        <taxon>Volvocaceae</taxon>
        <taxon>Volvox</taxon>
    </lineage>
</organism>
<dbReference type="Proteomes" id="UP001165090">
    <property type="component" value="Unassembled WGS sequence"/>
</dbReference>
<feature type="compositionally biased region" description="Polar residues" evidence="1">
    <location>
        <begin position="41"/>
        <end position="50"/>
    </location>
</feature>
<evidence type="ECO:0000313" key="3">
    <source>
        <dbReference type="Proteomes" id="UP001165090"/>
    </source>
</evidence>
<feature type="compositionally biased region" description="Polar residues" evidence="1">
    <location>
        <begin position="115"/>
        <end position="138"/>
    </location>
</feature>
<evidence type="ECO:0000313" key="2">
    <source>
        <dbReference type="EMBL" id="GLI62432.1"/>
    </source>
</evidence>